<name>A0A4R4P065_9ACTN</name>
<protein>
    <recommendedName>
        <fullName evidence="3">Recombinase family protein</fullName>
    </recommendedName>
</protein>
<dbReference type="OrthoDB" id="4251178at2"/>
<dbReference type="Proteomes" id="UP000295075">
    <property type="component" value="Unassembled WGS sequence"/>
</dbReference>
<evidence type="ECO:0008006" key="3">
    <source>
        <dbReference type="Google" id="ProtNLM"/>
    </source>
</evidence>
<dbReference type="RefSeq" id="WP_132416357.1">
    <property type="nucleotide sequence ID" value="NZ_SMKA01000490.1"/>
</dbReference>
<organism evidence="1 2">
    <name type="scientific">Kribbella albertanoniae</name>
    <dbReference type="NCBI Taxonomy" id="1266829"/>
    <lineage>
        <taxon>Bacteria</taxon>
        <taxon>Bacillati</taxon>
        <taxon>Actinomycetota</taxon>
        <taxon>Actinomycetes</taxon>
        <taxon>Propionibacteriales</taxon>
        <taxon>Kribbellaceae</taxon>
        <taxon>Kribbella</taxon>
    </lineage>
</organism>
<proteinExistence type="predicted"/>
<gene>
    <name evidence="1" type="ORF">E1261_44440</name>
</gene>
<evidence type="ECO:0000313" key="1">
    <source>
        <dbReference type="EMBL" id="TDC13960.1"/>
    </source>
</evidence>
<dbReference type="AlphaFoldDB" id="A0A4R4P065"/>
<reference evidence="1 2" key="1">
    <citation type="submission" date="2019-03" db="EMBL/GenBank/DDBJ databases">
        <title>Draft genome sequences of novel Actinobacteria.</title>
        <authorList>
            <person name="Sahin N."/>
            <person name="Ay H."/>
            <person name="Saygin H."/>
        </authorList>
    </citation>
    <scope>NUCLEOTIDE SEQUENCE [LARGE SCALE GENOMIC DNA]</scope>
    <source>
        <strain evidence="1 2">JCM 30547</strain>
    </source>
</reference>
<dbReference type="EMBL" id="SMKA01000490">
    <property type="protein sequence ID" value="TDC13960.1"/>
    <property type="molecule type" value="Genomic_DNA"/>
</dbReference>
<sequence>MTPAEMARAQRGLIEFAERRGLVLSEIFIEKLESVPEAFAKLAARVSEPGERIVIIPGIHHLAGLGDPPLSVLRAFAADGVQVLIAGHVE</sequence>
<comment type="caution">
    <text evidence="1">The sequence shown here is derived from an EMBL/GenBank/DDBJ whole genome shotgun (WGS) entry which is preliminary data.</text>
</comment>
<evidence type="ECO:0000313" key="2">
    <source>
        <dbReference type="Proteomes" id="UP000295075"/>
    </source>
</evidence>
<accession>A0A4R4P065</accession>
<keyword evidence="2" id="KW-1185">Reference proteome</keyword>